<organism evidence="1 2">
    <name type="scientific">Nocardioides humi</name>
    <dbReference type="NCBI Taxonomy" id="449461"/>
    <lineage>
        <taxon>Bacteria</taxon>
        <taxon>Bacillati</taxon>
        <taxon>Actinomycetota</taxon>
        <taxon>Actinomycetes</taxon>
        <taxon>Propionibacteriales</taxon>
        <taxon>Nocardioidaceae</taxon>
        <taxon>Nocardioides</taxon>
    </lineage>
</organism>
<dbReference type="RefSeq" id="WP_141007172.1">
    <property type="nucleotide sequence ID" value="NZ_BAAAOR010000033.1"/>
</dbReference>
<sequence>MASTHAWDHLTHDMREEFGDLAHFATIDAARQGRVALWATCTVLPILWGLDMMTGLVTKSATWEGHLAVWANNLLPGDAGDAVM</sequence>
<evidence type="ECO:0000313" key="1">
    <source>
        <dbReference type="EMBL" id="GAA1537803.1"/>
    </source>
</evidence>
<gene>
    <name evidence="1" type="ORF">GCM10009788_45450</name>
</gene>
<comment type="caution">
    <text evidence="1">The sequence shown here is derived from an EMBL/GenBank/DDBJ whole genome shotgun (WGS) entry which is preliminary data.</text>
</comment>
<accession>A0ABN2BDX1</accession>
<protein>
    <submittedName>
        <fullName evidence="1">Uncharacterized protein</fullName>
    </submittedName>
</protein>
<keyword evidence="2" id="KW-1185">Reference proteome</keyword>
<name>A0ABN2BDX1_9ACTN</name>
<reference evidence="1 2" key="1">
    <citation type="journal article" date="2019" name="Int. J. Syst. Evol. Microbiol.">
        <title>The Global Catalogue of Microorganisms (GCM) 10K type strain sequencing project: providing services to taxonomists for standard genome sequencing and annotation.</title>
        <authorList>
            <consortium name="The Broad Institute Genomics Platform"/>
            <consortium name="The Broad Institute Genome Sequencing Center for Infectious Disease"/>
            <person name="Wu L."/>
            <person name="Ma J."/>
        </authorList>
    </citation>
    <scope>NUCLEOTIDE SEQUENCE [LARGE SCALE GENOMIC DNA]</scope>
    <source>
        <strain evidence="1 2">JCM 14942</strain>
    </source>
</reference>
<dbReference type="Proteomes" id="UP001500842">
    <property type="component" value="Unassembled WGS sequence"/>
</dbReference>
<evidence type="ECO:0000313" key="2">
    <source>
        <dbReference type="Proteomes" id="UP001500842"/>
    </source>
</evidence>
<proteinExistence type="predicted"/>
<dbReference type="EMBL" id="BAAAOR010000033">
    <property type="protein sequence ID" value="GAA1537803.1"/>
    <property type="molecule type" value="Genomic_DNA"/>
</dbReference>